<dbReference type="InParanoid" id="A0A2P5CKQ6"/>
<sequence>MEKGMGEGETQTSSVGFLTPLNNEEAMNDPDTICPFHASIWEAAVAAVTEYEGSKERLLLFLANCPFPPYNY</sequence>
<dbReference type="EMBL" id="JXTC01000354">
    <property type="protein sequence ID" value="PON61633.1"/>
    <property type="molecule type" value="Genomic_DNA"/>
</dbReference>
<keyword evidence="2" id="KW-1185">Reference proteome</keyword>
<proteinExistence type="predicted"/>
<dbReference type="Proteomes" id="UP000237000">
    <property type="component" value="Unassembled WGS sequence"/>
</dbReference>
<organism evidence="1 2">
    <name type="scientific">Trema orientale</name>
    <name type="common">Charcoal tree</name>
    <name type="synonym">Celtis orientalis</name>
    <dbReference type="NCBI Taxonomy" id="63057"/>
    <lineage>
        <taxon>Eukaryota</taxon>
        <taxon>Viridiplantae</taxon>
        <taxon>Streptophyta</taxon>
        <taxon>Embryophyta</taxon>
        <taxon>Tracheophyta</taxon>
        <taxon>Spermatophyta</taxon>
        <taxon>Magnoliopsida</taxon>
        <taxon>eudicotyledons</taxon>
        <taxon>Gunneridae</taxon>
        <taxon>Pentapetalae</taxon>
        <taxon>rosids</taxon>
        <taxon>fabids</taxon>
        <taxon>Rosales</taxon>
        <taxon>Cannabaceae</taxon>
        <taxon>Trema</taxon>
    </lineage>
</organism>
<accession>A0A2P5CKQ6</accession>
<dbReference type="AlphaFoldDB" id="A0A2P5CKQ6"/>
<comment type="caution">
    <text evidence="1">The sequence shown here is derived from an EMBL/GenBank/DDBJ whole genome shotgun (WGS) entry which is preliminary data.</text>
</comment>
<evidence type="ECO:0000313" key="2">
    <source>
        <dbReference type="Proteomes" id="UP000237000"/>
    </source>
</evidence>
<protein>
    <submittedName>
        <fullName evidence="1">Uncharacterized protein</fullName>
    </submittedName>
</protein>
<reference evidence="2" key="1">
    <citation type="submission" date="2016-06" db="EMBL/GenBank/DDBJ databases">
        <title>Parallel loss of symbiosis genes in relatives of nitrogen-fixing non-legume Parasponia.</title>
        <authorList>
            <person name="Van Velzen R."/>
            <person name="Holmer R."/>
            <person name="Bu F."/>
            <person name="Rutten L."/>
            <person name="Van Zeijl A."/>
            <person name="Liu W."/>
            <person name="Santuari L."/>
            <person name="Cao Q."/>
            <person name="Sharma T."/>
            <person name="Shen D."/>
            <person name="Roswanjaya Y."/>
            <person name="Wardhani T."/>
            <person name="Kalhor M.S."/>
            <person name="Jansen J."/>
            <person name="Van den Hoogen J."/>
            <person name="Gungor B."/>
            <person name="Hartog M."/>
            <person name="Hontelez J."/>
            <person name="Verver J."/>
            <person name="Yang W.-C."/>
            <person name="Schijlen E."/>
            <person name="Repin R."/>
            <person name="Schilthuizen M."/>
            <person name="Schranz E."/>
            <person name="Heidstra R."/>
            <person name="Miyata K."/>
            <person name="Fedorova E."/>
            <person name="Kohlen W."/>
            <person name="Bisseling T."/>
            <person name="Smit S."/>
            <person name="Geurts R."/>
        </authorList>
    </citation>
    <scope>NUCLEOTIDE SEQUENCE [LARGE SCALE GENOMIC DNA]</scope>
    <source>
        <strain evidence="2">cv. RG33-2</strain>
    </source>
</reference>
<evidence type="ECO:0000313" key="1">
    <source>
        <dbReference type="EMBL" id="PON61633.1"/>
    </source>
</evidence>
<name>A0A2P5CKQ6_TREOI</name>
<gene>
    <name evidence="1" type="ORF">TorRG33x02_281250</name>
</gene>